<accession>A0A1D3JEN9</accession>
<evidence type="ECO:0000313" key="2">
    <source>
        <dbReference type="EMBL" id="SBT84312.1"/>
    </source>
</evidence>
<dbReference type="OrthoDB" id="10574090at2759"/>
<dbReference type="Proteomes" id="UP000242942">
    <property type="component" value="Unassembled WGS sequence"/>
</dbReference>
<sequence>MAAITLSFEKFCEEDATLNDEELFNFYSKFNKVCSTESKNSNICSENNIYTGVDASVRDLYKSLIGNLKLLYEKTDNEYFRNMNQDYYKRCIYLRYWFYDQLVNKKFDNTKVKTFFKWWKESAKNIFRDCKCDFDEMKKDNIFNLKRMYDVVLLYGKNSNKLSERIKKLPDHKYCNYIKNSYIWYDLAQTKCSDETDAYCKQINNYIKNNMDVQKLTELQCNSERKAIVITEDEQKVVDWGLAINPLVPKGQNEASSGMQGSSSHIVIGIFASAFGLFLLSLILYKVIKNSTKFTPFGPWISPRMKNYQRMWNKIIGNNYGSLLDNPESQQIESDNIRYNIAYHSERNS</sequence>
<feature type="transmembrane region" description="Helical" evidence="1">
    <location>
        <begin position="266"/>
        <end position="285"/>
    </location>
</feature>
<keyword evidence="3" id="KW-1185">Reference proteome</keyword>
<name>A0A1D3JEN9_PLAOA</name>
<proteinExistence type="predicted"/>
<organism evidence="2 3">
    <name type="scientific">Plasmodium ovale</name>
    <name type="common">malaria parasite P. ovale</name>
    <dbReference type="NCBI Taxonomy" id="36330"/>
    <lineage>
        <taxon>Eukaryota</taxon>
        <taxon>Sar</taxon>
        <taxon>Alveolata</taxon>
        <taxon>Apicomplexa</taxon>
        <taxon>Aconoidasida</taxon>
        <taxon>Haemosporida</taxon>
        <taxon>Plasmodiidae</taxon>
        <taxon>Plasmodium</taxon>
        <taxon>Plasmodium (Plasmodium)</taxon>
    </lineage>
</organism>
<evidence type="ECO:0000256" key="1">
    <source>
        <dbReference type="SAM" id="Phobius"/>
    </source>
</evidence>
<keyword evidence="1" id="KW-0472">Membrane</keyword>
<reference evidence="2 3" key="1">
    <citation type="submission" date="2016-06" db="EMBL/GenBank/DDBJ databases">
        <authorList>
            <consortium name="Pathogen Informatics"/>
        </authorList>
    </citation>
    <scope>NUCLEOTIDE SEQUENCE [LARGE SCALE GENOMIC DNA]</scope>
    <source>
        <strain evidence="2">PocGH01</strain>
    </source>
</reference>
<dbReference type="InterPro" id="IPR008780">
    <property type="entry name" value="Plasmodium_Vir"/>
</dbReference>
<keyword evidence="1" id="KW-1133">Transmembrane helix</keyword>
<dbReference type="AlphaFoldDB" id="A0A1D3JEN9"/>
<dbReference type="EMBL" id="FLRI01000414">
    <property type="protein sequence ID" value="SBT84312.1"/>
    <property type="molecule type" value="Genomic_DNA"/>
</dbReference>
<keyword evidence="1" id="KW-0812">Transmembrane</keyword>
<dbReference type="VEuPathDB" id="PlasmoDB:POWCR01_000188900"/>
<protein>
    <submittedName>
        <fullName evidence="2">PIR protein</fullName>
    </submittedName>
</protein>
<gene>
    <name evidence="2" type="primary">PocGH01_00188400</name>
    <name evidence="2" type="ORF">POCGH01_00188400</name>
</gene>
<dbReference type="VEuPathDB" id="PlasmoDB:PocGH01_00188400"/>
<dbReference type="Pfam" id="PF05795">
    <property type="entry name" value="Plasmodium_Vir"/>
    <property type="match status" value="2"/>
</dbReference>
<evidence type="ECO:0000313" key="3">
    <source>
        <dbReference type="Proteomes" id="UP000242942"/>
    </source>
</evidence>